<dbReference type="InterPro" id="IPR046253">
    <property type="entry name" value="DUF6286"/>
</dbReference>
<organism evidence="4 5">
    <name type="scientific">Pseudokineococcus basanitobsidens</name>
    <dbReference type="NCBI Taxonomy" id="1926649"/>
    <lineage>
        <taxon>Bacteria</taxon>
        <taxon>Bacillati</taxon>
        <taxon>Actinomycetota</taxon>
        <taxon>Actinomycetes</taxon>
        <taxon>Kineosporiales</taxon>
        <taxon>Kineosporiaceae</taxon>
        <taxon>Pseudokineococcus</taxon>
    </lineage>
</organism>
<keyword evidence="5" id="KW-1185">Reference proteome</keyword>
<gene>
    <name evidence="4" type="ORF">WDZ17_00705</name>
</gene>
<evidence type="ECO:0000256" key="1">
    <source>
        <dbReference type="SAM" id="MobiDB-lite"/>
    </source>
</evidence>
<comment type="caution">
    <text evidence="4">The sequence shown here is derived from an EMBL/GenBank/DDBJ whole genome shotgun (WGS) entry which is preliminary data.</text>
</comment>
<keyword evidence="2" id="KW-0812">Transmembrane</keyword>
<keyword evidence="2" id="KW-0472">Membrane</keyword>
<sequence length="193" mass="19570">MSQTDTRPHETSSGSDPLGAAKAKTGTGPVPVIAIVLAVLLLALAALLVRDGLVALGWVGGTPWLPVPVQGLDGTAPSALVVVVGVVAALVGLWLVVQAFHRRSRKTVAVESACGLFVTTRDVARLSTGAARDVDGVMDASSSAGRRSVTVQVTTTGDAAVAEAVRAAVTDRLSVLDPTPKVRVRTTSNGSSS</sequence>
<feature type="region of interest" description="Disordered" evidence="1">
    <location>
        <begin position="1"/>
        <end position="22"/>
    </location>
</feature>
<dbReference type="Pfam" id="PF19803">
    <property type="entry name" value="DUF6286"/>
    <property type="match status" value="1"/>
</dbReference>
<feature type="transmembrane region" description="Helical" evidence="2">
    <location>
        <begin position="32"/>
        <end position="59"/>
    </location>
</feature>
<evidence type="ECO:0000259" key="3">
    <source>
        <dbReference type="Pfam" id="PF19803"/>
    </source>
</evidence>
<feature type="transmembrane region" description="Helical" evidence="2">
    <location>
        <begin position="79"/>
        <end position="97"/>
    </location>
</feature>
<evidence type="ECO:0000313" key="4">
    <source>
        <dbReference type="EMBL" id="MEJ5943813.1"/>
    </source>
</evidence>
<feature type="domain" description="DUF6286" evidence="3">
    <location>
        <begin position="90"/>
        <end position="186"/>
    </location>
</feature>
<dbReference type="EMBL" id="JBBIAA010000001">
    <property type="protein sequence ID" value="MEJ5943813.1"/>
    <property type="molecule type" value="Genomic_DNA"/>
</dbReference>
<accession>A0ABU8RFG8</accession>
<keyword evidence="2" id="KW-1133">Transmembrane helix</keyword>
<evidence type="ECO:0000256" key="2">
    <source>
        <dbReference type="SAM" id="Phobius"/>
    </source>
</evidence>
<reference evidence="4 5" key="1">
    <citation type="journal article" date="2017" name="Int. J. Syst. Evol. Microbiol.">
        <title>Pseudokineococcus basanitobsidens sp. nov., isolated from volcanic rock.</title>
        <authorList>
            <person name="Lee D.W."/>
            <person name="Park M.Y."/>
            <person name="Kim J.J."/>
            <person name="Kim B.S."/>
        </authorList>
    </citation>
    <scope>NUCLEOTIDE SEQUENCE [LARGE SCALE GENOMIC DNA]</scope>
    <source>
        <strain evidence="4 5">DSM 103726</strain>
    </source>
</reference>
<name>A0ABU8RFG8_9ACTN</name>
<protein>
    <submittedName>
        <fullName evidence="4">DUF6286 domain-containing protein</fullName>
    </submittedName>
</protein>
<proteinExistence type="predicted"/>
<evidence type="ECO:0000313" key="5">
    <source>
        <dbReference type="Proteomes" id="UP001387100"/>
    </source>
</evidence>
<dbReference type="RefSeq" id="WP_339573205.1">
    <property type="nucleotide sequence ID" value="NZ_JBBIAA010000001.1"/>
</dbReference>
<dbReference type="Proteomes" id="UP001387100">
    <property type="component" value="Unassembled WGS sequence"/>
</dbReference>
<feature type="compositionally biased region" description="Basic and acidic residues" evidence="1">
    <location>
        <begin position="1"/>
        <end position="10"/>
    </location>
</feature>